<proteinExistence type="predicted"/>
<evidence type="ECO:0000313" key="3">
    <source>
        <dbReference type="Proteomes" id="UP000005496"/>
    </source>
</evidence>
<evidence type="ECO:0000313" key="2">
    <source>
        <dbReference type="EMBL" id="EFI34722.1"/>
    </source>
</evidence>
<comment type="caution">
    <text evidence="2">The sequence shown here is derived from an EMBL/GenBank/DDBJ whole genome shotgun (WGS) entry which is preliminary data.</text>
</comment>
<dbReference type="AlphaFoldDB" id="D6SPP6"/>
<keyword evidence="3" id="KW-1185">Reference proteome</keyword>
<protein>
    <submittedName>
        <fullName evidence="2">Uncharacterized protein</fullName>
    </submittedName>
</protein>
<accession>D6SPP6</accession>
<organism evidence="2 3">
    <name type="scientific">Desulfonatronospira thiodismutans ASO3-1</name>
    <dbReference type="NCBI Taxonomy" id="555779"/>
    <lineage>
        <taxon>Bacteria</taxon>
        <taxon>Pseudomonadati</taxon>
        <taxon>Thermodesulfobacteriota</taxon>
        <taxon>Desulfovibrionia</taxon>
        <taxon>Desulfovibrionales</taxon>
        <taxon>Desulfonatronovibrionaceae</taxon>
        <taxon>Desulfonatronospira</taxon>
    </lineage>
</organism>
<name>D6SPP6_9BACT</name>
<dbReference type="Proteomes" id="UP000005496">
    <property type="component" value="Unassembled WGS sequence"/>
</dbReference>
<reference evidence="2" key="1">
    <citation type="submission" date="2010-05" db="EMBL/GenBank/DDBJ databases">
        <title>The draft genome of Desulfonatronospira thiodismutans ASO3-1.</title>
        <authorList>
            <consortium name="US DOE Joint Genome Institute (JGI-PGF)"/>
            <person name="Lucas S."/>
            <person name="Copeland A."/>
            <person name="Lapidus A."/>
            <person name="Cheng J.-F."/>
            <person name="Bruce D."/>
            <person name="Goodwin L."/>
            <person name="Pitluck S."/>
            <person name="Chertkov O."/>
            <person name="Brettin T."/>
            <person name="Detter J.C."/>
            <person name="Han C."/>
            <person name="Land M.L."/>
            <person name="Hauser L."/>
            <person name="Kyrpides N."/>
            <person name="Mikhailova N."/>
            <person name="Muyzer G."/>
            <person name="Woyke T."/>
        </authorList>
    </citation>
    <scope>NUCLEOTIDE SEQUENCE [LARGE SCALE GENOMIC DNA]</scope>
    <source>
        <strain evidence="2">ASO3-1</strain>
    </source>
</reference>
<evidence type="ECO:0000256" key="1">
    <source>
        <dbReference type="SAM" id="MobiDB-lite"/>
    </source>
</evidence>
<dbReference type="RefSeq" id="WP_008870040.1">
    <property type="nucleotide sequence ID" value="NZ_ACJN02000002.1"/>
</dbReference>
<dbReference type="EMBL" id="ACJN02000002">
    <property type="protein sequence ID" value="EFI34722.1"/>
    <property type="molecule type" value="Genomic_DNA"/>
</dbReference>
<feature type="region of interest" description="Disordered" evidence="1">
    <location>
        <begin position="1"/>
        <end position="20"/>
    </location>
</feature>
<sequence length="137" mass="15669">MQQDFQDKEQKNKGWSGEDKKQELFSIDKLRKRWSRNSIGSDCLDTAPACLGNHCGFLLTLLEDLRIMVRRELVGSDSLEILEERIDAMSAMIQLPQEEIQEPEASIHESNLDYQALGKMAAELEDLLEAVLFDQQV</sequence>
<gene>
    <name evidence="2" type="ORF">Dthio_PD2095</name>
</gene>